<comment type="caution">
    <text evidence="1">The sequence shown here is derived from an EMBL/GenBank/DDBJ whole genome shotgun (WGS) entry which is preliminary data.</text>
</comment>
<organism evidence="1 2">
    <name type="scientific">Cirrhinus mrigala</name>
    <name type="common">Mrigala</name>
    <dbReference type="NCBI Taxonomy" id="683832"/>
    <lineage>
        <taxon>Eukaryota</taxon>
        <taxon>Metazoa</taxon>
        <taxon>Chordata</taxon>
        <taxon>Craniata</taxon>
        <taxon>Vertebrata</taxon>
        <taxon>Euteleostomi</taxon>
        <taxon>Actinopterygii</taxon>
        <taxon>Neopterygii</taxon>
        <taxon>Teleostei</taxon>
        <taxon>Ostariophysi</taxon>
        <taxon>Cypriniformes</taxon>
        <taxon>Cyprinidae</taxon>
        <taxon>Labeoninae</taxon>
        <taxon>Labeonini</taxon>
        <taxon>Cirrhinus</taxon>
    </lineage>
</organism>
<proteinExistence type="predicted"/>
<dbReference type="Proteomes" id="UP001529510">
    <property type="component" value="Unassembled WGS sequence"/>
</dbReference>
<accession>A0ABD0N5I5</accession>
<reference evidence="1 2" key="1">
    <citation type="submission" date="2024-05" db="EMBL/GenBank/DDBJ databases">
        <title>Genome sequencing and assembly of Indian major carp, Cirrhinus mrigala (Hamilton, 1822).</title>
        <authorList>
            <person name="Mohindra V."/>
            <person name="Chowdhury L.M."/>
            <person name="Lal K."/>
            <person name="Jena J.K."/>
        </authorList>
    </citation>
    <scope>NUCLEOTIDE SEQUENCE [LARGE SCALE GENOMIC DNA]</scope>
    <source>
        <strain evidence="1">CM1030</strain>
        <tissue evidence="1">Blood</tissue>
    </source>
</reference>
<keyword evidence="2" id="KW-1185">Reference proteome</keyword>
<dbReference type="AlphaFoldDB" id="A0ABD0N5I5"/>
<sequence length="52" mass="6248">CERLMFVFVFFRGKTKRWTNVLIAGEDKHQMAYQSVRKGQMRTEQLDARIQV</sequence>
<gene>
    <name evidence="1" type="ORF">M9458_049846</name>
</gene>
<name>A0ABD0N5I5_CIRMR</name>
<evidence type="ECO:0000313" key="1">
    <source>
        <dbReference type="EMBL" id="KAL0155583.1"/>
    </source>
</evidence>
<dbReference type="EMBL" id="JAMKFB020000025">
    <property type="protein sequence ID" value="KAL0155583.1"/>
    <property type="molecule type" value="Genomic_DNA"/>
</dbReference>
<evidence type="ECO:0000313" key="2">
    <source>
        <dbReference type="Proteomes" id="UP001529510"/>
    </source>
</evidence>
<feature type="non-terminal residue" evidence="1">
    <location>
        <position position="52"/>
    </location>
</feature>
<protein>
    <submittedName>
        <fullName evidence="1">Uncharacterized protein</fullName>
    </submittedName>
</protein>
<feature type="non-terminal residue" evidence="1">
    <location>
        <position position="1"/>
    </location>
</feature>